<evidence type="ECO:0000313" key="2">
    <source>
        <dbReference type="EMBL" id="MDF8263030.1"/>
    </source>
</evidence>
<evidence type="ECO:0000313" key="3">
    <source>
        <dbReference type="Proteomes" id="UP001528912"/>
    </source>
</evidence>
<gene>
    <name evidence="2" type="ORF">P4R38_02070</name>
</gene>
<protein>
    <submittedName>
        <fullName evidence="2">Antitoxin</fullName>
    </submittedName>
</protein>
<comment type="caution">
    <text evidence="2">The sequence shown here is derived from an EMBL/GenBank/DDBJ whole genome shotgun (WGS) entry which is preliminary data.</text>
</comment>
<keyword evidence="3" id="KW-1185">Reference proteome</keyword>
<reference evidence="2 3" key="1">
    <citation type="submission" date="2023-03" db="EMBL/GenBank/DDBJ databases">
        <title>YIM 133296 draft genome.</title>
        <authorList>
            <person name="Xiong L."/>
        </authorList>
    </citation>
    <scope>NUCLEOTIDE SEQUENCE [LARGE SCALE GENOMIC DNA]</scope>
    <source>
        <strain evidence="2 3">YIM 133296</strain>
    </source>
</reference>
<proteinExistence type="predicted"/>
<dbReference type="RefSeq" id="WP_277190837.1">
    <property type="nucleotide sequence ID" value="NZ_JAROAV010000008.1"/>
</dbReference>
<dbReference type="Pfam" id="PF14013">
    <property type="entry name" value="MT0933_antitox"/>
    <property type="match status" value="1"/>
</dbReference>
<evidence type="ECO:0000256" key="1">
    <source>
        <dbReference type="SAM" id="MobiDB-lite"/>
    </source>
</evidence>
<name>A0ABT6C2K1_9MICO</name>
<organism evidence="2 3">
    <name type="scientific">Luteipulveratus flavus</name>
    <dbReference type="NCBI Taxonomy" id="3031728"/>
    <lineage>
        <taxon>Bacteria</taxon>
        <taxon>Bacillati</taxon>
        <taxon>Actinomycetota</taxon>
        <taxon>Actinomycetes</taxon>
        <taxon>Micrococcales</taxon>
        <taxon>Dermacoccaceae</taxon>
        <taxon>Luteipulveratus</taxon>
    </lineage>
</organism>
<feature type="compositionally biased region" description="Low complexity" evidence="1">
    <location>
        <begin position="67"/>
        <end position="105"/>
    </location>
</feature>
<dbReference type="EMBL" id="JAROAV010000008">
    <property type="protein sequence ID" value="MDF8263030.1"/>
    <property type="molecule type" value="Genomic_DNA"/>
</dbReference>
<accession>A0ABT6C2K1</accession>
<dbReference type="Proteomes" id="UP001528912">
    <property type="component" value="Unassembled WGS sequence"/>
</dbReference>
<sequence length="105" mass="10934">MAISDLINKARQWASKNPDKTRQAIDKVEDAVDSRTGGKYRDKVDQAGDAVGGQLGIPKEQQGGGTPTQQPGQTPTQQPGQTQPGQTQPGQTSPGQTGQQPPSAG</sequence>
<feature type="compositionally biased region" description="Basic and acidic residues" evidence="1">
    <location>
        <begin position="17"/>
        <end position="33"/>
    </location>
</feature>
<dbReference type="InterPro" id="IPR028037">
    <property type="entry name" value="Antitoxin_Rv0909/MT0933"/>
</dbReference>
<feature type="region of interest" description="Disordered" evidence="1">
    <location>
        <begin position="14"/>
        <end position="105"/>
    </location>
</feature>